<dbReference type="AlphaFoldDB" id="A0A1N7KXT4"/>
<accession>A0A1N7KXT4</accession>
<reference evidence="2" key="1">
    <citation type="submission" date="2017-01" db="EMBL/GenBank/DDBJ databases">
        <authorList>
            <person name="Varghese N."/>
            <person name="Submissions S."/>
        </authorList>
    </citation>
    <scope>NUCLEOTIDE SEQUENCE [LARGE SCALE GENOMIC DNA]</scope>
    <source>
        <strain evidence="2">DSM 23127</strain>
    </source>
</reference>
<evidence type="ECO:0000313" key="1">
    <source>
        <dbReference type="EMBL" id="SIS66419.1"/>
    </source>
</evidence>
<organism evidence="1 2">
    <name type="scientific">Salimicrobium flavidum</name>
    <dbReference type="NCBI Taxonomy" id="570947"/>
    <lineage>
        <taxon>Bacteria</taxon>
        <taxon>Bacillati</taxon>
        <taxon>Bacillota</taxon>
        <taxon>Bacilli</taxon>
        <taxon>Bacillales</taxon>
        <taxon>Bacillaceae</taxon>
        <taxon>Salimicrobium</taxon>
    </lineage>
</organism>
<dbReference type="EMBL" id="FTOC01000023">
    <property type="protein sequence ID" value="SIS66419.1"/>
    <property type="molecule type" value="Genomic_DNA"/>
</dbReference>
<proteinExistence type="predicted"/>
<dbReference type="Proteomes" id="UP000187608">
    <property type="component" value="Unassembled WGS sequence"/>
</dbReference>
<gene>
    <name evidence="1" type="ORF">SAMN05421687_1233</name>
</gene>
<keyword evidence="2" id="KW-1185">Reference proteome</keyword>
<sequence>MEKCSVKEVRLDFVLNESGSRWLTHEEISNGVIQAIVGAMGTTSLKMSVSSS</sequence>
<name>A0A1N7KXT4_9BACI</name>
<evidence type="ECO:0000313" key="2">
    <source>
        <dbReference type="Proteomes" id="UP000187608"/>
    </source>
</evidence>
<protein>
    <submittedName>
        <fullName evidence="1">Uncharacterized protein</fullName>
    </submittedName>
</protein>